<comment type="subcellular location">
    <subcellularLocation>
        <location evidence="1">Membrane</location>
        <topology evidence="1">Multi-pass membrane protein</topology>
    </subcellularLocation>
</comment>
<dbReference type="OrthoDB" id="9804955at2"/>
<dbReference type="NCBIfam" id="TIGR00254">
    <property type="entry name" value="GGDEF"/>
    <property type="match status" value="1"/>
</dbReference>
<feature type="transmembrane region" description="Helical" evidence="6">
    <location>
        <begin position="182"/>
        <end position="205"/>
    </location>
</feature>
<dbReference type="Proteomes" id="UP000027946">
    <property type="component" value="Unassembled WGS sequence"/>
</dbReference>
<protein>
    <recommendedName>
        <fullName evidence="7">GGDEF domain-containing protein</fullName>
    </recommendedName>
</protein>
<keyword evidence="2 6" id="KW-0812">Transmembrane</keyword>
<dbReference type="CDD" id="cd01949">
    <property type="entry name" value="GGDEF"/>
    <property type="match status" value="1"/>
</dbReference>
<dbReference type="SUPFAM" id="SSF141868">
    <property type="entry name" value="EAL domain-like"/>
    <property type="match status" value="1"/>
</dbReference>
<dbReference type="InterPro" id="IPR029095">
    <property type="entry name" value="NarX-like_N"/>
</dbReference>
<dbReference type="Pfam" id="PF00990">
    <property type="entry name" value="GGDEF"/>
    <property type="match status" value="1"/>
</dbReference>
<evidence type="ECO:0000256" key="5">
    <source>
        <dbReference type="SAM" id="Coils"/>
    </source>
</evidence>
<dbReference type="Gene3D" id="3.30.70.270">
    <property type="match status" value="1"/>
</dbReference>
<dbReference type="EMBL" id="JJMM01000010">
    <property type="protein sequence ID" value="KDR95451.1"/>
    <property type="molecule type" value="Genomic_DNA"/>
</dbReference>
<dbReference type="AlphaFoldDB" id="A0A069REI5"/>
<dbReference type="InterPro" id="IPR043128">
    <property type="entry name" value="Rev_trsase/Diguanyl_cyclase"/>
</dbReference>
<keyword evidence="4 6" id="KW-0472">Membrane</keyword>
<evidence type="ECO:0000259" key="7">
    <source>
        <dbReference type="PROSITE" id="PS50887"/>
    </source>
</evidence>
<evidence type="ECO:0000313" key="8">
    <source>
        <dbReference type="EMBL" id="KDR95451.1"/>
    </source>
</evidence>
<keyword evidence="9" id="KW-1185">Reference proteome</keyword>
<dbReference type="eggNOG" id="COG5001">
    <property type="taxonomic scope" value="Bacteria"/>
</dbReference>
<dbReference type="InterPro" id="IPR052155">
    <property type="entry name" value="Biofilm_reg_signaling"/>
</dbReference>
<evidence type="ECO:0000256" key="2">
    <source>
        <dbReference type="ARBA" id="ARBA00022692"/>
    </source>
</evidence>
<dbReference type="InterPro" id="IPR000160">
    <property type="entry name" value="GGDEF_dom"/>
</dbReference>
<reference evidence="8 9" key="1">
    <citation type="submission" date="2014-03" db="EMBL/GenBank/DDBJ databases">
        <title>Genome sequence of Clostridium litorale W6, DSM 5388.</title>
        <authorList>
            <person name="Poehlein A."/>
            <person name="Jagirdar A."/>
            <person name="Khonsari B."/>
            <person name="Chibani C.M."/>
            <person name="Gutierrez Gutierrez D.A."/>
            <person name="Davydova E."/>
            <person name="Alghaithi H.S."/>
            <person name="Nair K.P."/>
            <person name="Dhamotharan K."/>
            <person name="Chandran L."/>
            <person name="G W."/>
            <person name="Daniel R."/>
        </authorList>
    </citation>
    <scope>NUCLEOTIDE SEQUENCE [LARGE SCALE GENOMIC DNA]</scope>
    <source>
        <strain evidence="8 9">W6</strain>
    </source>
</reference>
<dbReference type="SUPFAM" id="SSF55073">
    <property type="entry name" value="Nucleotide cyclase"/>
    <property type="match status" value="1"/>
</dbReference>
<evidence type="ECO:0000256" key="6">
    <source>
        <dbReference type="SAM" id="Phobius"/>
    </source>
</evidence>
<evidence type="ECO:0000256" key="3">
    <source>
        <dbReference type="ARBA" id="ARBA00022989"/>
    </source>
</evidence>
<dbReference type="Pfam" id="PF13675">
    <property type="entry name" value="PilJ"/>
    <property type="match status" value="1"/>
</dbReference>
<feature type="transmembrane region" description="Helical" evidence="6">
    <location>
        <begin position="20"/>
        <end position="38"/>
    </location>
</feature>
<proteinExistence type="predicted"/>
<gene>
    <name evidence="8" type="ORF">CLIT_10c01780</name>
</gene>
<evidence type="ECO:0000256" key="1">
    <source>
        <dbReference type="ARBA" id="ARBA00004141"/>
    </source>
</evidence>
<dbReference type="PANTHER" id="PTHR44757:SF2">
    <property type="entry name" value="BIOFILM ARCHITECTURE MAINTENANCE PROTEIN MBAA"/>
    <property type="match status" value="1"/>
</dbReference>
<feature type="domain" description="GGDEF" evidence="7">
    <location>
        <begin position="240"/>
        <end position="375"/>
    </location>
</feature>
<dbReference type="RefSeq" id="WP_052636032.1">
    <property type="nucleotide sequence ID" value="NZ_FSRH01000010.1"/>
</dbReference>
<dbReference type="InterPro" id="IPR035919">
    <property type="entry name" value="EAL_sf"/>
</dbReference>
<organism evidence="8 9">
    <name type="scientific">Peptoclostridium litorale DSM 5388</name>
    <dbReference type="NCBI Taxonomy" id="1121324"/>
    <lineage>
        <taxon>Bacteria</taxon>
        <taxon>Bacillati</taxon>
        <taxon>Bacillota</taxon>
        <taxon>Clostridia</taxon>
        <taxon>Peptostreptococcales</taxon>
        <taxon>Peptoclostridiaceae</taxon>
        <taxon>Peptoclostridium</taxon>
    </lineage>
</organism>
<sequence length="458" mass="52661">MNVKKEIRIKKTNSVAYRNVLILLFSLLPFFIGIIFSIHKGGDMEYFGAAINISGSQRMRTMLIANYAQQIEDAYQTEDEKHLNEAKAVLSRELQIYEEYMDALYNGSEELDLMQNDFPKIKEQIESYEDQYKRYDRNAKQVIEDPTRADLVDEIVLNALDLKNNIHEVVELYQQQYDEDLGYLRVIDFSMIIVAVLVTILGLFLTRSIKKHEYFANFDHLTGLLTRYNLYENTKNKNADDHALFFIDLNKFKYINDTFGHAIGDEILIEVANRLIEVFGREQVYRFGGDEFVVILQPTEYDSDDFLDSYVRTLKNRIAIPIIDAHNRAHFVGMSVGAVNRHMGLGNWDSLIRFADGLMYDAKSIAGHVIICNTAGEAKERMNIVEEVEEALLEDVLVNDDTVDTLKNLSDMGYTLAVDNFTVDISLKESVKYKNIKVVKLGKPIIDSLMIDSIRVKC</sequence>
<comment type="caution">
    <text evidence="8">The sequence shown here is derived from an EMBL/GenBank/DDBJ whole genome shotgun (WGS) entry which is preliminary data.</text>
</comment>
<keyword evidence="3 6" id="KW-1133">Transmembrane helix</keyword>
<dbReference type="GO" id="GO:0016020">
    <property type="term" value="C:membrane"/>
    <property type="evidence" value="ECO:0007669"/>
    <property type="project" value="UniProtKB-SubCell"/>
</dbReference>
<evidence type="ECO:0000256" key="4">
    <source>
        <dbReference type="ARBA" id="ARBA00023136"/>
    </source>
</evidence>
<dbReference type="PANTHER" id="PTHR44757">
    <property type="entry name" value="DIGUANYLATE CYCLASE DGCP"/>
    <property type="match status" value="1"/>
</dbReference>
<evidence type="ECO:0000313" key="9">
    <source>
        <dbReference type="Proteomes" id="UP000027946"/>
    </source>
</evidence>
<feature type="coiled-coil region" evidence="5">
    <location>
        <begin position="111"/>
        <end position="145"/>
    </location>
</feature>
<keyword evidence="5" id="KW-0175">Coiled coil</keyword>
<accession>A0A069REI5</accession>
<dbReference type="InterPro" id="IPR029787">
    <property type="entry name" value="Nucleotide_cyclase"/>
</dbReference>
<dbReference type="PROSITE" id="PS50887">
    <property type="entry name" value="GGDEF"/>
    <property type="match status" value="1"/>
</dbReference>
<name>A0A069REI5_PEPLI</name>
<dbReference type="SMART" id="SM00267">
    <property type="entry name" value="GGDEF"/>
    <property type="match status" value="1"/>
</dbReference>
<dbReference type="STRING" id="1121324.CLIT_10c01780"/>